<feature type="transmembrane region" description="Helical" evidence="5">
    <location>
        <begin position="6"/>
        <end position="24"/>
    </location>
</feature>
<dbReference type="Pfam" id="PF01957">
    <property type="entry name" value="NfeD"/>
    <property type="match status" value="1"/>
</dbReference>
<gene>
    <name evidence="7" type="ORF">NE651_10505</name>
</gene>
<protein>
    <submittedName>
        <fullName evidence="7">NfeD family protein</fullName>
    </submittedName>
</protein>
<evidence type="ECO:0000313" key="8">
    <source>
        <dbReference type="Proteomes" id="UP001205035"/>
    </source>
</evidence>
<dbReference type="PANTHER" id="PTHR33507:SF3">
    <property type="entry name" value="INNER MEMBRANE PROTEIN YBBJ"/>
    <property type="match status" value="1"/>
</dbReference>
<feature type="domain" description="NfeD-like C-terminal" evidence="6">
    <location>
        <begin position="101"/>
        <end position="153"/>
    </location>
</feature>
<evidence type="ECO:0000259" key="6">
    <source>
        <dbReference type="Pfam" id="PF01957"/>
    </source>
</evidence>
<proteinExistence type="predicted"/>
<dbReference type="GO" id="GO:0005886">
    <property type="term" value="C:plasma membrane"/>
    <property type="evidence" value="ECO:0007669"/>
    <property type="project" value="TreeGrafter"/>
</dbReference>
<evidence type="ECO:0000256" key="2">
    <source>
        <dbReference type="ARBA" id="ARBA00022692"/>
    </source>
</evidence>
<dbReference type="SUPFAM" id="SSF141322">
    <property type="entry name" value="NfeD domain-like"/>
    <property type="match status" value="1"/>
</dbReference>
<comment type="subcellular location">
    <subcellularLocation>
        <location evidence="1">Membrane</location>
        <topology evidence="1">Multi-pass membrane protein</topology>
    </subcellularLocation>
</comment>
<keyword evidence="3 5" id="KW-1133">Transmembrane helix</keyword>
<keyword evidence="2 5" id="KW-0812">Transmembrane</keyword>
<dbReference type="InterPro" id="IPR012340">
    <property type="entry name" value="NA-bd_OB-fold"/>
</dbReference>
<dbReference type="Proteomes" id="UP001205035">
    <property type="component" value="Unassembled WGS sequence"/>
</dbReference>
<name>A0AAJ1CEX6_9BACT</name>
<dbReference type="EMBL" id="JANGBQ010000014">
    <property type="protein sequence ID" value="MCQ5083320.1"/>
    <property type="molecule type" value="Genomic_DNA"/>
</dbReference>
<dbReference type="InterPro" id="IPR052165">
    <property type="entry name" value="Membrane_assoc_protease"/>
</dbReference>
<organism evidence="7 8">
    <name type="scientific">Alistipes onderdonkii</name>
    <dbReference type="NCBI Taxonomy" id="328813"/>
    <lineage>
        <taxon>Bacteria</taxon>
        <taxon>Pseudomonadati</taxon>
        <taxon>Bacteroidota</taxon>
        <taxon>Bacteroidia</taxon>
        <taxon>Bacteroidales</taxon>
        <taxon>Rikenellaceae</taxon>
        <taxon>Alistipes</taxon>
    </lineage>
</organism>
<comment type="caution">
    <text evidence="7">The sequence shown here is derived from an EMBL/GenBank/DDBJ whole genome shotgun (WGS) entry which is preliminary data.</text>
</comment>
<keyword evidence="4 5" id="KW-0472">Membrane</keyword>
<dbReference type="InterPro" id="IPR002810">
    <property type="entry name" value="NfeD-like_C"/>
</dbReference>
<sequence>MTMFYIILLIVLGLLFLVAELVLLPGVSIGAILALVCYGSSIYLAFRDYGTVAGVVVILAILLLSLVATIISLRAKTWQRFSLKQRVDSSSMPATPDQELQVGDRGMTLSRLSPMGTVEVGGKVYEAKSLTAYVDPRREVEVVGFDNFSVIVKTVKERRQA</sequence>
<reference evidence="7" key="1">
    <citation type="submission" date="2022-06" db="EMBL/GenBank/DDBJ databases">
        <title>Isolation of gut microbiota from human fecal samples.</title>
        <authorList>
            <person name="Pamer E.G."/>
            <person name="Barat B."/>
            <person name="Waligurski E."/>
            <person name="Medina S."/>
            <person name="Paddock L."/>
            <person name="Mostad J."/>
        </authorList>
    </citation>
    <scope>NUCLEOTIDE SEQUENCE</scope>
    <source>
        <strain evidence="7">DFI.6.22</strain>
    </source>
</reference>
<evidence type="ECO:0000256" key="3">
    <source>
        <dbReference type="ARBA" id="ARBA00022989"/>
    </source>
</evidence>
<evidence type="ECO:0000313" key="7">
    <source>
        <dbReference type="EMBL" id="MCQ5083320.1"/>
    </source>
</evidence>
<dbReference type="PANTHER" id="PTHR33507">
    <property type="entry name" value="INNER MEMBRANE PROTEIN YBBJ"/>
    <property type="match status" value="1"/>
</dbReference>
<dbReference type="Gene3D" id="2.40.50.140">
    <property type="entry name" value="Nucleic acid-binding proteins"/>
    <property type="match status" value="1"/>
</dbReference>
<dbReference type="RefSeq" id="WP_195611182.1">
    <property type="nucleotide sequence ID" value="NZ_JADMQE010000004.1"/>
</dbReference>
<feature type="transmembrane region" description="Helical" evidence="5">
    <location>
        <begin position="52"/>
        <end position="73"/>
    </location>
</feature>
<evidence type="ECO:0000256" key="4">
    <source>
        <dbReference type="ARBA" id="ARBA00023136"/>
    </source>
</evidence>
<evidence type="ECO:0000256" key="1">
    <source>
        <dbReference type="ARBA" id="ARBA00004141"/>
    </source>
</evidence>
<dbReference type="AlphaFoldDB" id="A0AAJ1CEX6"/>
<accession>A0AAJ1CEX6</accession>
<evidence type="ECO:0000256" key="5">
    <source>
        <dbReference type="SAM" id="Phobius"/>
    </source>
</evidence>